<feature type="region of interest" description="Disordered" evidence="1">
    <location>
        <begin position="50"/>
        <end position="80"/>
    </location>
</feature>
<dbReference type="EMBL" id="JBEXRX010000089">
    <property type="protein sequence ID" value="MEU0155008.1"/>
    <property type="molecule type" value="Genomic_DNA"/>
</dbReference>
<comment type="caution">
    <text evidence="2">The sequence shown here is derived from an EMBL/GenBank/DDBJ whole genome shotgun (WGS) entry which is preliminary data.</text>
</comment>
<accession>A0ABV2VQE9</accession>
<evidence type="ECO:0000313" key="3">
    <source>
        <dbReference type="Proteomes" id="UP001550348"/>
    </source>
</evidence>
<gene>
    <name evidence="2" type="ORF">ABZ071_24460</name>
</gene>
<name>A0ABV2VQE9_9ACTN</name>
<organism evidence="2 3">
    <name type="scientific">Micromonospora fulviviridis</name>
    <dbReference type="NCBI Taxonomy" id="47860"/>
    <lineage>
        <taxon>Bacteria</taxon>
        <taxon>Bacillati</taxon>
        <taxon>Actinomycetota</taxon>
        <taxon>Actinomycetes</taxon>
        <taxon>Micromonosporales</taxon>
        <taxon>Micromonosporaceae</taxon>
        <taxon>Micromonospora</taxon>
    </lineage>
</organism>
<feature type="compositionally biased region" description="Polar residues" evidence="1">
    <location>
        <begin position="70"/>
        <end position="80"/>
    </location>
</feature>
<dbReference type="Proteomes" id="UP001550348">
    <property type="component" value="Unassembled WGS sequence"/>
</dbReference>
<reference evidence="2 3" key="1">
    <citation type="submission" date="2024-06" db="EMBL/GenBank/DDBJ databases">
        <title>The Natural Products Discovery Center: Release of the First 8490 Sequenced Strains for Exploring Actinobacteria Biosynthetic Diversity.</title>
        <authorList>
            <person name="Kalkreuter E."/>
            <person name="Kautsar S.A."/>
            <person name="Yang D."/>
            <person name="Bader C.D."/>
            <person name="Teijaro C.N."/>
            <person name="Fluegel L."/>
            <person name="Davis C.M."/>
            <person name="Simpson J.R."/>
            <person name="Lauterbach L."/>
            <person name="Steele A.D."/>
            <person name="Gui C."/>
            <person name="Meng S."/>
            <person name="Li G."/>
            <person name="Viehrig K."/>
            <person name="Ye F."/>
            <person name="Su P."/>
            <person name="Kiefer A.F."/>
            <person name="Nichols A."/>
            <person name="Cepeda A.J."/>
            <person name="Yan W."/>
            <person name="Fan B."/>
            <person name="Jiang Y."/>
            <person name="Adhikari A."/>
            <person name="Zheng C.-J."/>
            <person name="Schuster L."/>
            <person name="Cowan T.M."/>
            <person name="Smanski M.J."/>
            <person name="Chevrette M.G."/>
            <person name="De Carvalho L.P.S."/>
            <person name="Shen B."/>
        </authorList>
    </citation>
    <scope>NUCLEOTIDE SEQUENCE [LARGE SCALE GENOMIC DNA]</scope>
    <source>
        <strain evidence="2 3">NPDC006286</strain>
    </source>
</reference>
<dbReference type="Gene3D" id="6.10.250.660">
    <property type="match status" value="1"/>
</dbReference>
<evidence type="ECO:0000313" key="2">
    <source>
        <dbReference type="EMBL" id="MEU0155008.1"/>
    </source>
</evidence>
<sequence>MTVYRSRHALAGPLTPTRIAALRIPTARKGYRPEDVDALLHRLAFELQRRTHERDEARHESQRIRDALRSWQSVRSRQTD</sequence>
<feature type="compositionally biased region" description="Basic and acidic residues" evidence="1">
    <location>
        <begin position="50"/>
        <end position="68"/>
    </location>
</feature>
<dbReference type="RefSeq" id="WP_355666642.1">
    <property type="nucleotide sequence ID" value="NZ_JBEXRX010000089.1"/>
</dbReference>
<protein>
    <recommendedName>
        <fullName evidence="4">DivIVA domain-containing protein</fullName>
    </recommendedName>
</protein>
<keyword evidence="3" id="KW-1185">Reference proteome</keyword>
<evidence type="ECO:0000256" key="1">
    <source>
        <dbReference type="SAM" id="MobiDB-lite"/>
    </source>
</evidence>
<evidence type="ECO:0008006" key="4">
    <source>
        <dbReference type="Google" id="ProtNLM"/>
    </source>
</evidence>
<proteinExistence type="predicted"/>